<evidence type="ECO:0000256" key="1">
    <source>
        <dbReference type="ARBA" id="ARBA00022679"/>
    </source>
</evidence>
<dbReference type="InterPro" id="IPR050832">
    <property type="entry name" value="Bact_Acetyltransf"/>
</dbReference>
<sequence length="163" mass="17744">MLHVKNTSWRSAYRGLLPQDFLDGLAVTSRAVEAWRELIGSGERHLVVGEAGGRIVGFSVYGPAEDAAIGGGEVYAIYLLAEHWSTGLGRALLTRSVDHLRELGFDRAGLWVLEGNTRARRFYERFGFAPTGRVENVAGLPVEVPELHYGMVLAPDPGRPGTA</sequence>
<dbReference type="Gene3D" id="3.40.630.30">
    <property type="match status" value="1"/>
</dbReference>
<dbReference type="CDD" id="cd04301">
    <property type="entry name" value="NAT_SF"/>
    <property type="match status" value="1"/>
</dbReference>
<organism evidence="4 5">
    <name type="scientific">Planomonospora alba</name>
    <dbReference type="NCBI Taxonomy" id="161354"/>
    <lineage>
        <taxon>Bacteria</taxon>
        <taxon>Bacillati</taxon>
        <taxon>Actinomycetota</taxon>
        <taxon>Actinomycetes</taxon>
        <taxon>Streptosporangiales</taxon>
        <taxon>Streptosporangiaceae</taxon>
        <taxon>Planomonospora</taxon>
    </lineage>
</organism>
<dbReference type="Proteomes" id="UP001500320">
    <property type="component" value="Unassembled WGS sequence"/>
</dbReference>
<dbReference type="EMBL" id="BAAAUT010000081">
    <property type="protein sequence ID" value="GAA3163745.1"/>
    <property type="molecule type" value="Genomic_DNA"/>
</dbReference>
<dbReference type="SUPFAM" id="SSF55729">
    <property type="entry name" value="Acyl-CoA N-acyltransferases (Nat)"/>
    <property type="match status" value="1"/>
</dbReference>
<feature type="domain" description="N-acetyltransferase" evidence="3">
    <location>
        <begin position="1"/>
        <end position="156"/>
    </location>
</feature>
<dbReference type="InterPro" id="IPR016181">
    <property type="entry name" value="Acyl_CoA_acyltransferase"/>
</dbReference>
<evidence type="ECO:0000313" key="5">
    <source>
        <dbReference type="Proteomes" id="UP001500320"/>
    </source>
</evidence>
<evidence type="ECO:0000256" key="2">
    <source>
        <dbReference type="ARBA" id="ARBA00023315"/>
    </source>
</evidence>
<reference evidence="5" key="1">
    <citation type="journal article" date="2019" name="Int. J. Syst. Evol. Microbiol.">
        <title>The Global Catalogue of Microorganisms (GCM) 10K type strain sequencing project: providing services to taxonomists for standard genome sequencing and annotation.</title>
        <authorList>
            <consortium name="The Broad Institute Genomics Platform"/>
            <consortium name="The Broad Institute Genome Sequencing Center for Infectious Disease"/>
            <person name="Wu L."/>
            <person name="Ma J."/>
        </authorList>
    </citation>
    <scope>NUCLEOTIDE SEQUENCE [LARGE SCALE GENOMIC DNA]</scope>
    <source>
        <strain evidence="5">JCM 9373</strain>
    </source>
</reference>
<keyword evidence="1" id="KW-0808">Transferase</keyword>
<dbReference type="PROSITE" id="PS51186">
    <property type="entry name" value="GNAT"/>
    <property type="match status" value="1"/>
</dbReference>
<gene>
    <name evidence="4" type="ORF">GCM10010466_63340</name>
</gene>
<keyword evidence="2" id="KW-0012">Acyltransferase</keyword>
<evidence type="ECO:0000313" key="4">
    <source>
        <dbReference type="EMBL" id="GAA3163745.1"/>
    </source>
</evidence>
<proteinExistence type="predicted"/>
<dbReference type="InterPro" id="IPR000182">
    <property type="entry name" value="GNAT_dom"/>
</dbReference>
<dbReference type="Pfam" id="PF00583">
    <property type="entry name" value="Acetyltransf_1"/>
    <property type="match status" value="1"/>
</dbReference>
<protein>
    <submittedName>
        <fullName evidence="4">GNAT family N-acetyltransferase</fullName>
    </submittedName>
</protein>
<name>A0ABP6P0X2_9ACTN</name>
<comment type="caution">
    <text evidence="4">The sequence shown here is derived from an EMBL/GenBank/DDBJ whole genome shotgun (WGS) entry which is preliminary data.</text>
</comment>
<dbReference type="PANTHER" id="PTHR43877">
    <property type="entry name" value="AMINOALKYLPHOSPHONATE N-ACETYLTRANSFERASE-RELATED-RELATED"/>
    <property type="match status" value="1"/>
</dbReference>
<keyword evidence="5" id="KW-1185">Reference proteome</keyword>
<accession>A0ABP6P0X2</accession>
<evidence type="ECO:0000259" key="3">
    <source>
        <dbReference type="PROSITE" id="PS51186"/>
    </source>
</evidence>